<dbReference type="AlphaFoldDB" id="A0AAN8GP14"/>
<reference evidence="1 2" key="1">
    <citation type="journal article" date="2023" name="Mol. Biol. Evol.">
        <title>Genomics of Secondarily Temperate Adaptation in the Only Non-Antarctic Icefish.</title>
        <authorList>
            <person name="Rivera-Colon A.G."/>
            <person name="Rayamajhi N."/>
            <person name="Minhas B.F."/>
            <person name="Madrigal G."/>
            <person name="Bilyk K.T."/>
            <person name="Yoon V."/>
            <person name="Hune M."/>
            <person name="Gregory S."/>
            <person name="Cheng C.H.C."/>
            <person name="Catchen J.M."/>
        </authorList>
    </citation>
    <scope>NUCLEOTIDE SEQUENCE [LARGE SCALE GENOMIC DNA]</scope>
    <source>
        <strain evidence="1">JC2023a</strain>
    </source>
</reference>
<comment type="caution">
    <text evidence="1">The sequence shown here is derived from an EMBL/GenBank/DDBJ whole genome shotgun (WGS) entry which is preliminary data.</text>
</comment>
<protein>
    <submittedName>
        <fullName evidence="1">Uncharacterized protein</fullName>
    </submittedName>
</protein>
<evidence type="ECO:0000313" key="1">
    <source>
        <dbReference type="EMBL" id="KAK5886564.1"/>
    </source>
</evidence>
<accession>A0AAN8GP14</accession>
<dbReference type="EMBL" id="JAULUE010002059">
    <property type="protein sequence ID" value="KAK5886564.1"/>
    <property type="molecule type" value="Genomic_DNA"/>
</dbReference>
<evidence type="ECO:0000313" key="2">
    <source>
        <dbReference type="Proteomes" id="UP001335648"/>
    </source>
</evidence>
<gene>
    <name evidence="1" type="ORF">CesoFtcFv8_017586</name>
</gene>
<keyword evidence="2" id="KW-1185">Reference proteome</keyword>
<proteinExistence type="predicted"/>
<sequence>MEKTKELKGKLLLLFIATFIFLLSLNVTTHMTYKAFPKPLSASKMCSLQISEQTLPPLNNTKHILVSAYMDQRVKGLDTRIIGIFKMDSDQPLYCLFCCAGQLSNATPTTILKHNENFGFPFITTDVMCGIPKGFSATHVTLLTQPHSVTIPNQTSYKKPEDR</sequence>
<name>A0AAN8GP14_9TELE</name>
<organism evidence="1 2">
    <name type="scientific">Champsocephalus esox</name>
    <name type="common">pike icefish</name>
    <dbReference type="NCBI Taxonomy" id="159716"/>
    <lineage>
        <taxon>Eukaryota</taxon>
        <taxon>Metazoa</taxon>
        <taxon>Chordata</taxon>
        <taxon>Craniata</taxon>
        <taxon>Vertebrata</taxon>
        <taxon>Euteleostomi</taxon>
        <taxon>Actinopterygii</taxon>
        <taxon>Neopterygii</taxon>
        <taxon>Teleostei</taxon>
        <taxon>Neoteleostei</taxon>
        <taxon>Acanthomorphata</taxon>
        <taxon>Eupercaria</taxon>
        <taxon>Perciformes</taxon>
        <taxon>Notothenioidei</taxon>
        <taxon>Channichthyidae</taxon>
        <taxon>Champsocephalus</taxon>
    </lineage>
</organism>
<dbReference type="Proteomes" id="UP001335648">
    <property type="component" value="Unassembled WGS sequence"/>
</dbReference>